<protein>
    <submittedName>
        <fullName evidence="2">Uncharacterized protein</fullName>
    </submittedName>
</protein>
<comment type="caution">
    <text evidence="2">The sequence shown here is derived from an EMBL/GenBank/DDBJ whole genome shotgun (WGS) entry which is preliminary data.</text>
</comment>
<name>A0A2G8SUJ3_9APHY</name>
<keyword evidence="3" id="KW-1185">Reference proteome</keyword>
<dbReference type="Proteomes" id="UP000230002">
    <property type="component" value="Unassembled WGS sequence"/>
</dbReference>
<organism evidence="2 3">
    <name type="scientific">Ganoderma sinense ZZ0214-1</name>
    <dbReference type="NCBI Taxonomy" id="1077348"/>
    <lineage>
        <taxon>Eukaryota</taxon>
        <taxon>Fungi</taxon>
        <taxon>Dikarya</taxon>
        <taxon>Basidiomycota</taxon>
        <taxon>Agaricomycotina</taxon>
        <taxon>Agaricomycetes</taxon>
        <taxon>Polyporales</taxon>
        <taxon>Polyporaceae</taxon>
        <taxon>Ganoderma</taxon>
    </lineage>
</organism>
<dbReference type="EMBL" id="AYKW01000001">
    <property type="protein sequence ID" value="PIL37424.1"/>
    <property type="molecule type" value="Genomic_DNA"/>
</dbReference>
<feature type="compositionally biased region" description="Low complexity" evidence="1">
    <location>
        <begin position="103"/>
        <end position="112"/>
    </location>
</feature>
<sequence length="127" mass="14114">MRRGEMNASINVDRLSCAERRMYMSSICRRGCRVPSARTSQLSLGFLHGFRSLGHHLRCASPDRFHCTSSSPCASLLDDRLWTVLRRDACGTTTGRRRRPTSRTRSSSSRRGCANGALAVSTLRLGP</sequence>
<accession>A0A2G8SUJ3</accession>
<evidence type="ECO:0000313" key="2">
    <source>
        <dbReference type="EMBL" id="PIL37424.1"/>
    </source>
</evidence>
<feature type="region of interest" description="Disordered" evidence="1">
    <location>
        <begin position="92"/>
        <end position="112"/>
    </location>
</feature>
<evidence type="ECO:0000256" key="1">
    <source>
        <dbReference type="SAM" id="MobiDB-lite"/>
    </source>
</evidence>
<proteinExistence type="predicted"/>
<gene>
    <name evidence="2" type="ORF">GSI_01118</name>
</gene>
<reference evidence="2 3" key="1">
    <citation type="journal article" date="2015" name="Sci. Rep.">
        <title>Chromosome-level genome map provides insights into diverse defense mechanisms in the medicinal fungus Ganoderma sinense.</title>
        <authorList>
            <person name="Zhu Y."/>
            <person name="Xu J."/>
            <person name="Sun C."/>
            <person name="Zhou S."/>
            <person name="Xu H."/>
            <person name="Nelson D.R."/>
            <person name="Qian J."/>
            <person name="Song J."/>
            <person name="Luo H."/>
            <person name="Xiang L."/>
            <person name="Li Y."/>
            <person name="Xu Z."/>
            <person name="Ji A."/>
            <person name="Wang L."/>
            <person name="Lu S."/>
            <person name="Hayward A."/>
            <person name="Sun W."/>
            <person name="Li X."/>
            <person name="Schwartz D.C."/>
            <person name="Wang Y."/>
            <person name="Chen S."/>
        </authorList>
    </citation>
    <scope>NUCLEOTIDE SEQUENCE [LARGE SCALE GENOMIC DNA]</scope>
    <source>
        <strain evidence="2 3">ZZ0214-1</strain>
    </source>
</reference>
<evidence type="ECO:0000313" key="3">
    <source>
        <dbReference type="Proteomes" id="UP000230002"/>
    </source>
</evidence>
<dbReference type="AlphaFoldDB" id="A0A2G8SUJ3"/>